<name>A0A512DNG9_9PROT</name>
<protein>
    <submittedName>
        <fullName evidence="1">Uncharacterized protein</fullName>
    </submittedName>
</protein>
<dbReference type="Proteomes" id="UP000321523">
    <property type="component" value="Unassembled WGS sequence"/>
</dbReference>
<keyword evidence="2" id="KW-1185">Reference proteome</keyword>
<dbReference type="EMBL" id="BJYZ01000008">
    <property type="protein sequence ID" value="GEO38021.1"/>
    <property type="molecule type" value="Genomic_DNA"/>
</dbReference>
<organism evidence="1 2">
    <name type="scientific">Skermanella aerolata</name>
    <dbReference type="NCBI Taxonomy" id="393310"/>
    <lineage>
        <taxon>Bacteria</taxon>
        <taxon>Pseudomonadati</taxon>
        <taxon>Pseudomonadota</taxon>
        <taxon>Alphaproteobacteria</taxon>
        <taxon>Rhodospirillales</taxon>
        <taxon>Azospirillaceae</taxon>
        <taxon>Skermanella</taxon>
    </lineage>
</organism>
<gene>
    <name evidence="1" type="ORF">SAE02_21690</name>
</gene>
<comment type="caution">
    <text evidence="1">The sequence shown here is derived from an EMBL/GenBank/DDBJ whole genome shotgun (WGS) entry which is preliminary data.</text>
</comment>
<reference evidence="1 2" key="1">
    <citation type="submission" date="2019-07" db="EMBL/GenBank/DDBJ databases">
        <title>Whole genome shotgun sequence of Skermanella aerolata NBRC 106429.</title>
        <authorList>
            <person name="Hosoyama A."/>
            <person name="Uohara A."/>
            <person name="Ohji S."/>
            <person name="Ichikawa N."/>
        </authorList>
    </citation>
    <scope>NUCLEOTIDE SEQUENCE [LARGE SCALE GENOMIC DNA]</scope>
    <source>
        <strain evidence="1 2">NBRC 106429</strain>
    </source>
</reference>
<accession>A0A512DNG9</accession>
<sequence length="78" mass="8671">MTGTITIVQEGRFKMEPEDGQPMLFVLSHSAPIEPQDLPELQRSQAQVTVRYEDSATLIAGVVHDIGWADEPSHRQAI</sequence>
<evidence type="ECO:0000313" key="2">
    <source>
        <dbReference type="Proteomes" id="UP000321523"/>
    </source>
</evidence>
<evidence type="ECO:0000313" key="1">
    <source>
        <dbReference type="EMBL" id="GEO38021.1"/>
    </source>
</evidence>
<dbReference type="AlphaFoldDB" id="A0A512DNG9"/>
<proteinExistence type="predicted"/>